<feature type="compositionally biased region" description="Polar residues" evidence="1">
    <location>
        <begin position="22"/>
        <end position="33"/>
    </location>
</feature>
<feature type="region of interest" description="Disordered" evidence="1">
    <location>
        <begin position="22"/>
        <end position="87"/>
    </location>
</feature>
<gene>
    <name evidence="3" type="ORF">PCON_07115</name>
</gene>
<feature type="compositionally biased region" description="Polar residues" evidence="1">
    <location>
        <begin position="44"/>
        <end position="62"/>
    </location>
</feature>
<accession>U4LCJ3</accession>
<protein>
    <submittedName>
        <fullName evidence="3">Uncharacterized protein</fullName>
    </submittedName>
</protein>
<dbReference type="AlphaFoldDB" id="U4LCJ3"/>
<evidence type="ECO:0000313" key="3">
    <source>
        <dbReference type="EMBL" id="CCX29789.1"/>
    </source>
</evidence>
<sequence length="155" mass="16512">MTSLDGPPLAELGISYSSATQGHSALTNSTDGTKGTGTFAAVDTTPNQSSQVGQGTRNSSSAAPEHPTVTGTNSTGHESNPKNSHIVSDTYNHQKRRTLVMIPGICMVICFLGFIITVSSGMMQTEPELTWSLLGSFVLFLLILVVLALRWTRKE</sequence>
<evidence type="ECO:0000313" key="4">
    <source>
        <dbReference type="Proteomes" id="UP000018144"/>
    </source>
</evidence>
<feature type="transmembrane region" description="Helical" evidence="2">
    <location>
        <begin position="99"/>
        <end position="123"/>
    </location>
</feature>
<evidence type="ECO:0000256" key="2">
    <source>
        <dbReference type="SAM" id="Phobius"/>
    </source>
</evidence>
<reference evidence="3 4" key="1">
    <citation type="journal article" date="2013" name="PLoS Genet.">
        <title>The genome and development-dependent transcriptomes of Pyronema confluens: a window into fungal evolution.</title>
        <authorList>
            <person name="Traeger S."/>
            <person name="Altegoer F."/>
            <person name="Freitag M."/>
            <person name="Gabaldon T."/>
            <person name="Kempken F."/>
            <person name="Kumar A."/>
            <person name="Marcet-Houben M."/>
            <person name="Poggeler S."/>
            <person name="Stajich J.E."/>
            <person name="Nowrousian M."/>
        </authorList>
    </citation>
    <scope>NUCLEOTIDE SEQUENCE [LARGE SCALE GENOMIC DNA]</scope>
    <source>
        <strain evidence="4">CBS 100304</strain>
        <tissue evidence="3">Vegetative mycelium</tissue>
    </source>
</reference>
<feature type="compositionally biased region" description="Polar residues" evidence="1">
    <location>
        <begin position="69"/>
        <end position="87"/>
    </location>
</feature>
<name>U4LCJ3_PYROM</name>
<feature type="transmembrane region" description="Helical" evidence="2">
    <location>
        <begin position="129"/>
        <end position="149"/>
    </location>
</feature>
<keyword evidence="2" id="KW-0812">Transmembrane</keyword>
<keyword evidence="4" id="KW-1185">Reference proteome</keyword>
<organism evidence="3 4">
    <name type="scientific">Pyronema omphalodes (strain CBS 100304)</name>
    <name type="common">Pyronema confluens</name>
    <dbReference type="NCBI Taxonomy" id="1076935"/>
    <lineage>
        <taxon>Eukaryota</taxon>
        <taxon>Fungi</taxon>
        <taxon>Dikarya</taxon>
        <taxon>Ascomycota</taxon>
        <taxon>Pezizomycotina</taxon>
        <taxon>Pezizomycetes</taxon>
        <taxon>Pezizales</taxon>
        <taxon>Pyronemataceae</taxon>
        <taxon>Pyronema</taxon>
    </lineage>
</organism>
<evidence type="ECO:0000256" key="1">
    <source>
        <dbReference type="SAM" id="MobiDB-lite"/>
    </source>
</evidence>
<dbReference type="Proteomes" id="UP000018144">
    <property type="component" value="Unassembled WGS sequence"/>
</dbReference>
<dbReference type="EMBL" id="HF935354">
    <property type="protein sequence ID" value="CCX29789.1"/>
    <property type="molecule type" value="Genomic_DNA"/>
</dbReference>
<keyword evidence="2" id="KW-0472">Membrane</keyword>
<proteinExistence type="predicted"/>
<keyword evidence="2" id="KW-1133">Transmembrane helix</keyword>